<keyword evidence="1" id="KW-0175">Coiled coil</keyword>
<evidence type="ECO:0000259" key="2">
    <source>
        <dbReference type="SMART" id="SM00382"/>
    </source>
</evidence>
<dbReference type="GO" id="GO:0016887">
    <property type="term" value="F:ATP hydrolysis activity"/>
    <property type="evidence" value="ECO:0007669"/>
    <property type="project" value="InterPro"/>
</dbReference>
<sequence>MTDSQLAAGTYEVLRNRLRDAAKDLRGRLAKLNTARADVFGNIETKLLSTERVTTEHNCIPRDLVSVGDKFLFGYNVQFGLKTEIELADVFSVYRFADNHFHEDSLDLIGAAGFKNDFHELYRFYKDTKFSRFFRVGPMLHMVFQVGKTQRDIKSFKWRVTPTSIEYIDNRSEHEIREPEQHEFRWTRTTRDQHRYGEHPHISIEDIVFVETVGGDLTVKVENNTGSGEGIYAEPVDHADQTLDDAEIHYAVLGNLVLLKIKPYQESATRFLVYNSKIQKVSRIDEIQHACVMLPSDQGLIFPGGYYLQTGESKRFDTGLSDMRYQRTIAASNGEDYLYLFYAPESGTYVQLRYNLIRQTVETPLICHGQTFFERGEMVCFRSQEEPQKHHAIQIWQTPFTGANYTPENQTDSLLFKIGNKEIVRGMAECSEILQLIDKDDSYDGLYLDLGKKSADVLDSYFWIDKDETEKLSEPLQKIRDAANAAVEEFEKVSRVRRDTQAKTKEVQSSIEALIKHIERSRFESIDDFVASLAKLRQERGHAIGLKELRYVDEAVVEHLEQTTAERSERLSRRCVDFLLTPGALDPYVQRVAKASEQVPAISTVAESKKLGEEIDAAGSQLELLTETVSNLRIEDTTKRTEIIDSIGDVFASLNRVRSALKARTTELVGTEGRAEFASQLKLLEQTTSGYLDVCDSPEKCDEYLTKVMVQLEELEGRFAEFDDFVVQLATRREEVYAAFESRKIQLVEKRNRRAESLSSAADRILKGIDNRVRGMDTIDDIAAYFAGDLMVEKVRDIVTQLQDLDDAVRVEDLQSRLKTIREDSIRQLKDRQELFEDGGDIIRLGEQRFAVNTQPLDLTTVLRNDAMCLHLTGTQYFQPLVDDALAASRDLWNQELISENAQVYRGEYLAVDLFESAHAAGETLDASKINPAWVQAKIGGRFDEGYAKGVHDFDAAAILKALVTIDDSIGLLRHAPSVRTAALLWFHKILDAKTRKEMTDWIGGFAKLAKAYPNAKPAVEFRQRLEELATADGAIWQPLFQANVTAARVSRYLFDQLIHPGRKNVVSGRADGLYHQFIEAVPQADLDKLLGAAIKSNQADPVRLFVLCRNWADAFLESHSKTDEVDPAIYYIDELSWLIASGGDSNSNVAKVNIATTLQEMAGSHSRIHGGKMQLHYHELLGRVRHYRNDVVPRFKQLHQTKSRLVDAARADMRLEEFKPRVLTSFVRNRLLDEVYLPLIGDNLAKQMGAAGENKRTDRMGLLLLISPPGYGKTTLMEYVANRLGIVFMKINGPAIGHQVTSLDPAEAPNAAAREEVERLNLALEMGDNVMLYLDDIQHTNPEFLQKFISLCDATRKIEGVSNGKTRTYDLRGRRVAVVMAGNPYTESGERFQIPDMLSNRADVYNLGEIIGDSADAFEISYLENCLTSNPVLAPLSSAAPEDARAVIMAAQRDSLEGIELKSNLSMDQVRDMYEVMRKLLRVRDVVLRVNRAYIRSAAQADAYRTEPPFKLQGSYRNMNRIAEKVAGVMNDAELQSLIVGSYEQDAQTLTTDNEANVLKFKELMGILTTEEKERWDAIKYAFVESVRMSGMDSEDQAGQLMRQLASMRDGLESIRQVISRAIAAQSDGAEERMDTRIDSIRQSLTASADQLAGTLKQTGEQLKRISEYQATAAPPDQKVYVQHKVPRVLADLIKGQFHLMQEWLRPILSESLDNGRDLSRLKAQLDELAANYREIEDTFDSASGEQP</sequence>
<organism evidence="3 4">
    <name type="scientific">Stieleria varia</name>
    <dbReference type="NCBI Taxonomy" id="2528005"/>
    <lineage>
        <taxon>Bacteria</taxon>
        <taxon>Pseudomonadati</taxon>
        <taxon>Planctomycetota</taxon>
        <taxon>Planctomycetia</taxon>
        <taxon>Pirellulales</taxon>
        <taxon>Pirellulaceae</taxon>
        <taxon>Stieleria</taxon>
    </lineage>
</organism>
<evidence type="ECO:0000313" key="4">
    <source>
        <dbReference type="Proteomes" id="UP000320176"/>
    </source>
</evidence>
<dbReference type="InterPro" id="IPR057224">
    <property type="entry name" value="DUF7902"/>
</dbReference>
<dbReference type="GO" id="GO:0005524">
    <property type="term" value="F:ATP binding"/>
    <property type="evidence" value="ECO:0007669"/>
    <property type="project" value="InterPro"/>
</dbReference>
<reference evidence="3 4" key="1">
    <citation type="submission" date="2019-02" db="EMBL/GenBank/DDBJ databases">
        <title>Deep-cultivation of Planctomycetes and their phenomic and genomic characterization uncovers novel biology.</title>
        <authorList>
            <person name="Wiegand S."/>
            <person name="Jogler M."/>
            <person name="Boedeker C."/>
            <person name="Pinto D."/>
            <person name="Vollmers J."/>
            <person name="Rivas-Marin E."/>
            <person name="Kohn T."/>
            <person name="Peeters S.H."/>
            <person name="Heuer A."/>
            <person name="Rast P."/>
            <person name="Oberbeckmann S."/>
            <person name="Bunk B."/>
            <person name="Jeske O."/>
            <person name="Meyerdierks A."/>
            <person name="Storesund J.E."/>
            <person name="Kallscheuer N."/>
            <person name="Luecker S."/>
            <person name="Lage O.M."/>
            <person name="Pohl T."/>
            <person name="Merkel B.J."/>
            <person name="Hornburger P."/>
            <person name="Mueller R.-W."/>
            <person name="Bruemmer F."/>
            <person name="Labrenz M."/>
            <person name="Spormann A.M."/>
            <person name="Op Den Camp H."/>
            <person name="Overmann J."/>
            <person name="Amann R."/>
            <person name="Jetten M.S.M."/>
            <person name="Mascher T."/>
            <person name="Medema M.H."/>
            <person name="Devos D.P."/>
            <person name="Kaster A.-K."/>
            <person name="Ovreas L."/>
            <person name="Rohde M."/>
            <person name="Galperin M.Y."/>
            <person name="Jogler C."/>
        </authorList>
    </citation>
    <scope>NUCLEOTIDE SEQUENCE [LARGE SCALE GENOMIC DNA]</scope>
    <source>
        <strain evidence="3 4">Pla52n</strain>
    </source>
</reference>
<dbReference type="SUPFAM" id="SSF52540">
    <property type="entry name" value="P-loop containing nucleoside triphosphate hydrolases"/>
    <property type="match status" value="1"/>
</dbReference>
<dbReference type="Pfam" id="PF25472">
    <property type="entry name" value="DUF7902"/>
    <property type="match status" value="1"/>
</dbReference>
<comment type="caution">
    <text evidence="3">The sequence shown here is derived from an EMBL/GenBank/DDBJ whole genome shotgun (WGS) entry which is preliminary data.</text>
</comment>
<dbReference type="SMART" id="SM00382">
    <property type="entry name" value="AAA"/>
    <property type="match status" value="1"/>
</dbReference>
<dbReference type="OrthoDB" id="9814769at2"/>
<protein>
    <submittedName>
        <fullName evidence="3">ATPase involved in DNA repair</fullName>
    </submittedName>
</protein>
<dbReference type="CDD" id="cd00009">
    <property type="entry name" value="AAA"/>
    <property type="match status" value="1"/>
</dbReference>
<dbReference type="InterPro" id="IPR027417">
    <property type="entry name" value="P-loop_NTPase"/>
</dbReference>
<dbReference type="Proteomes" id="UP000320176">
    <property type="component" value="Unassembled WGS sequence"/>
</dbReference>
<dbReference type="Pfam" id="PF00004">
    <property type="entry name" value="AAA"/>
    <property type="match status" value="1"/>
</dbReference>
<evidence type="ECO:0000256" key="1">
    <source>
        <dbReference type="SAM" id="Coils"/>
    </source>
</evidence>
<feature type="domain" description="AAA+ ATPase" evidence="2">
    <location>
        <begin position="1260"/>
        <end position="1409"/>
    </location>
</feature>
<dbReference type="InterPro" id="IPR003959">
    <property type="entry name" value="ATPase_AAA_core"/>
</dbReference>
<keyword evidence="4" id="KW-1185">Reference proteome</keyword>
<dbReference type="InterPro" id="IPR003593">
    <property type="entry name" value="AAA+_ATPase"/>
</dbReference>
<dbReference type="Gene3D" id="3.40.50.300">
    <property type="entry name" value="P-loop containing nucleotide triphosphate hydrolases"/>
    <property type="match status" value="1"/>
</dbReference>
<dbReference type="RefSeq" id="WP_146518764.1">
    <property type="nucleotide sequence ID" value="NZ_CP151726.1"/>
</dbReference>
<feature type="coiled-coil region" evidence="1">
    <location>
        <begin position="1720"/>
        <end position="1747"/>
    </location>
</feature>
<dbReference type="EMBL" id="SJPN01000002">
    <property type="protein sequence ID" value="TWU05521.1"/>
    <property type="molecule type" value="Genomic_DNA"/>
</dbReference>
<evidence type="ECO:0000313" key="3">
    <source>
        <dbReference type="EMBL" id="TWU05521.1"/>
    </source>
</evidence>
<proteinExistence type="predicted"/>
<gene>
    <name evidence="3" type="ORF">Pla52n_12350</name>
</gene>
<dbReference type="InterPro" id="IPR020958">
    <property type="entry name" value="DUF3686"/>
</dbReference>
<accession>A0A5C6B1R4</accession>
<name>A0A5C6B1R4_9BACT</name>
<dbReference type="Pfam" id="PF12458">
    <property type="entry name" value="DUF3686"/>
    <property type="match status" value="1"/>
</dbReference>